<protein>
    <submittedName>
        <fullName evidence="2">Uncharacterized protein</fullName>
    </submittedName>
</protein>
<dbReference type="EMBL" id="JACHOC010000007">
    <property type="protein sequence ID" value="MBB4623614.1"/>
    <property type="molecule type" value="Genomic_DNA"/>
</dbReference>
<dbReference type="RefSeq" id="WP_122373201.1">
    <property type="nucleotide sequence ID" value="NZ_BMPB01000008.1"/>
</dbReference>
<dbReference type="Proteomes" id="UP000533637">
    <property type="component" value="Unassembled WGS sequence"/>
</dbReference>
<keyword evidence="3" id="KW-1185">Reference proteome</keyword>
<evidence type="ECO:0000313" key="3">
    <source>
        <dbReference type="Proteomes" id="UP000533637"/>
    </source>
</evidence>
<organism evidence="2 3">
    <name type="scientific">Parabacteroides faecis</name>
    <dbReference type="NCBI Taxonomy" id="1217282"/>
    <lineage>
        <taxon>Bacteria</taxon>
        <taxon>Pseudomonadati</taxon>
        <taxon>Bacteroidota</taxon>
        <taxon>Bacteroidia</taxon>
        <taxon>Bacteroidales</taxon>
        <taxon>Tannerellaceae</taxon>
        <taxon>Parabacteroides</taxon>
    </lineage>
</organism>
<proteinExistence type="predicted"/>
<gene>
    <name evidence="2" type="ORF">GGQ57_003530</name>
</gene>
<feature type="compositionally biased region" description="Acidic residues" evidence="1">
    <location>
        <begin position="706"/>
        <end position="723"/>
    </location>
</feature>
<name>A0ABR6KQF3_9BACT</name>
<feature type="region of interest" description="Disordered" evidence="1">
    <location>
        <begin position="706"/>
        <end position="725"/>
    </location>
</feature>
<accession>A0ABR6KQF3</accession>
<evidence type="ECO:0000313" key="2">
    <source>
        <dbReference type="EMBL" id="MBB4623614.1"/>
    </source>
</evidence>
<evidence type="ECO:0000256" key="1">
    <source>
        <dbReference type="SAM" id="MobiDB-lite"/>
    </source>
</evidence>
<reference evidence="2 3" key="1">
    <citation type="submission" date="2020-08" db="EMBL/GenBank/DDBJ databases">
        <title>Genomic Encyclopedia of Type Strains, Phase IV (KMG-IV): sequencing the most valuable type-strain genomes for metagenomic binning, comparative biology and taxonomic classification.</title>
        <authorList>
            <person name="Goeker M."/>
        </authorList>
    </citation>
    <scope>NUCLEOTIDE SEQUENCE [LARGE SCALE GENOMIC DNA]</scope>
    <source>
        <strain evidence="2 3">DSM 102983</strain>
    </source>
</reference>
<comment type="caution">
    <text evidence="2">The sequence shown here is derived from an EMBL/GenBank/DDBJ whole genome shotgun (WGS) entry which is preliminary data.</text>
</comment>
<sequence length="829" mass="96497">MEEVIQSFKPEESLYTLLQEESLEYVQGMSGKIWTDYNIHDPGVTILDLLNYVLWDLDYQLSFNLEDYLTPENKHFVPKVNGLFSPLEVFPVSPVTPDDYRKLIFDSFDDIENVEVIPFEPTDVKTCRGMYDLKIQICFWSDNKIREKYLKQKIQSLFHQNRNLCESLHEIYFVNWNTLTITGTIEIEAEVDPSLILSRIYTEAADMFTGGIRYRNLQSLLQNGTSLDEILEGPRLHYLTVDDDSLTDSIQISVYSQLYNRIKEIAGVKSIRSLDLPELDGAGIMNNIAVRFPKKKAEVLIRLVCAGQEISFNFEKVSRQLYLYKMNLYGDQHRTSNLDFYKSPAGSFRDIYTLYSVQNEFPHCYGINKWGVAPDKSDLRKAQARQLKAYMLIFDLLVAKGLNEVENIRQWMQLTSELPTDRIPVLSNDPLLKWEELTDDIKREETEKGRSHTLKYEKRKWLDVIDKIYGEQSNPTFLDNLNIYEDTEEEITARRTKFLSLVPEWGYGRFKGINIYDTTNSGRSGLDLYITTLLGFAGANGHPIANLLPCYNLSMLGDSAFFSKLGWLLDYRLVTQNRKDILEEKRLCDVPLRKREWTDDKYEWLRLQFPLLQHGFIFESFLQKGFQIDNYKILTLPLNDSGSVFYLLLFRYGIGKNWSSLGRFSSKEEAIHAANCLCSFLLMLNRRSETMYVVEHLLLAPINQETELEESEEEEEEYDEGESNDQAVFSKKQQLLLDFSMTIVLNGTTARTANPLFRKQTEQLILEKAPVHLDIGIYWLSFWDMTVFEKLYYSWRDALTSSIAGEVNKKSGELAAFLLKIKEKYDRDR</sequence>